<dbReference type="EMBL" id="JBHRYH010000018">
    <property type="protein sequence ID" value="MFC3626298.1"/>
    <property type="molecule type" value="Genomic_DNA"/>
</dbReference>
<organism evidence="1 2">
    <name type="scientific">Vogesella amnigena</name>
    <dbReference type="NCBI Taxonomy" id="1507449"/>
    <lineage>
        <taxon>Bacteria</taxon>
        <taxon>Pseudomonadati</taxon>
        <taxon>Pseudomonadota</taxon>
        <taxon>Betaproteobacteria</taxon>
        <taxon>Neisseriales</taxon>
        <taxon>Chromobacteriaceae</taxon>
        <taxon>Vogesella</taxon>
    </lineage>
</organism>
<evidence type="ECO:0000313" key="2">
    <source>
        <dbReference type="Proteomes" id="UP001595636"/>
    </source>
</evidence>
<gene>
    <name evidence="1" type="ORF">ACFOKJ_09160</name>
</gene>
<dbReference type="RefSeq" id="WP_390278862.1">
    <property type="nucleotide sequence ID" value="NZ_JBHRYH010000018.1"/>
</dbReference>
<dbReference type="InterPro" id="IPR029044">
    <property type="entry name" value="Nucleotide-diphossugar_trans"/>
</dbReference>
<name>A0ABV7TUB5_9NEIS</name>
<dbReference type="SUPFAM" id="SSF53448">
    <property type="entry name" value="Nucleotide-diphospho-sugar transferases"/>
    <property type="match status" value="1"/>
</dbReference>
<evidence type="ECO:0008006" key="3">
    <source>
        <dbReference type="Google" id="ProtNLM"/>
    </source>
</evidence>
<dbReference type="Gene3D" id="3.90.550.10">
    <property type="entry name" value="Spore Coat Polysaccharide Biosynthesis Protein SpsA, Chain A"/>
    <property type="match status" value="1"/>
</dbReference>
<reference evidence="2" key="1">
    <citation type="journal article" date="2019" name="Int. J. Syst. Evol. Microbiol.">
        <title>The Global Catalogue of Microorganisms (GCM) 10K type strain sequencing project: providing services to taxonomists for standard genome sequencing and annotation.</title>
        <authorList>
            <consortium name="The Broad Institute Genomics Platform"/>
            <consortium name="The Broad Institute Genome Sequencing Center for Infectious Disease"/>
            <person name="Wu L."/>
            <person name="Ma J."/>
        </authorList>
    </citation>
    <scope>NUCLEOTIDE SEQUENCE [LARGE SCALE GENOMIC DNA]</scope>
    <source>
        <strain evidence="2">KCTC 42195</strain>
    </source>
</reference>
<comment type="caution">
    <text evidence="1">The sequence shown here is derived from an EMBL/GenBank/DDBJ whole genome shotgun (WGS) entry which is preliminary data.</text>
</comment>
<dbReference type="Proteomes" id="UP001595636">
    <property type="component" value="Unassembled WGS sequence"/>
</dbReference>
<accession>A0ABV7TUB5</accession>
<keyword evidence="2" id="KW-1185">Reference proteome</keyword>
<sequence>MINFVIPAFRKTSVRVFQELLKVLATNEHYSLLVLIDNPRDIEVEDFPIPVALKHRIRVIRYNGNIGLSPNLLNSISLADREWLWICGDDDDYTEFPSKVIDHEVRKSTADIIKFSYKTLYGERTGYKNFICAKKTLNEVMVDQKYMDFDVGELIFTSNMILKVRVFSDSLNAGFKWCDTLIAHLAVMLHSNKMKEVTVEFSPIVAIGNNRYSDISWGRLDLYRDLIELSGAPAFSGSRQHSAIKRYCRYYITTTKLSVQLVPLLSENSTYREQISVLAKIAMLSARLGKFHVTFFSLCLTLVPLRHSKSIAVSFLQILSRVDPRFGRYAKVIRGKNDDKF</sequence>
<proteinExistence type="predicted"/>
<evidence type="ECO:0000313" key="1">
    <source>
        <dbReference type="EMBL" id="MFC3626298.1"/>
    </source>
</evidence>
<protein>
    <recommendedName>
        <fullName evidence="3">Glycosyltransferase 2-like domain-containing protein</fullName>
    </recommendedName>
</protein>